<organism evidence="19 20">
    <name type="scientific">Okibacterium fritillariae</name>
    <dbReference type="NCBI Taxonomy" id="123320"/>
    <lineage>
        <taxon>Bacteria</taxon>
        <taxon>Bacillati</taxon>
        <taxon>Actinomycetota</taxon>
        <taxon>Actinomycetes</taxon>
        <taxon>Micrococcales</taxon>
        <taxon>Microbacteriaceae</taxon>
        <taxon>Okibacterium</taxon>
    </lineage>
</organism>
<comment type="catalytic activity">
    <reaction evidence="14">
        <text>ATP + H2O = ADP + phosphate + H(+)</text>
        <dbReference type="Rhea" id="RHEA:13065"/>
        <dbReference type="ChEBI" id="CHEBI:15377"/>
        <dbReference type="ChEBI" id="CHEBI:15378"/>
        <dbReference type="ChEBI" id="CHEBI:30616"/>
        <dbReference type="ChEBI" id="CHEBI:43474"/>
        <dbReference type="ChEBI" id="CHEBI:456216"/>
        <dbReference type="EC" id="5.6.2.4"/>
    </reaction>
</comment>
<dbReference type="GO" id="GO:0043138">
    <property type="term" value="F:3'-5' DNA helicase activity"/>
    <property type="evidence" value="ECO:0007669"/>
    <property type="project" value="UniProtKB-EC"/>
</dbReference>
<dbReference type="Pfam" id="PF12705">
    <property type="entry name" value="PDDEXK_1"/>
    <property type="match status" value="1"/>
</dbReference>
<dbReference type="EC" id="5.6.2.4" evidence="13"/>
<keyword evidence="6 15" id="KW-0347">Helicase</keyword>
<dbReference type="GO" id="GO:0000725">
    <property type="term" value="P:recombinational repair"/>
    <property type="evidence" value="ECO:0007669"/>
    <property type="project" value="TreeGrafter"/>
</dbReference>
<evidence type="ECO:0000256" key="11">
    <source>
        <dbReference type="ARBA" id="ARBA00023235"/>
    </source>
</evidence>
<dbReference type="GO" id="GO:0005524">
    <property type="term" value="F:ATP binding"/>
    <property type="evidence" value="ECO:0007669"/>
    <property type="project" value="UniProtKB-UniRule"/>
</dbReference>
<dbReference type="PROSITE" id="PS51217">
    <property type="entry name" value="UVRD_HELICASE_CTER"/>
    <property type="match status" value="1"/>
</dbReference>
<dbReference type="GO" id="GO:0004527">
    <property type="term" value="F:exonuclease activity"/>
    <property type="evidence" value="ECO:0007669"/>
    <property type="project" value="UniProtKB-KW"/>
</dbReference>
<dbReference type="GO" id="GO:0005829">
    <property type="term" value="C:cytosol"/>
    <property type="evidence" value="ECO:0007669"/>
    <property type="project" value="TreeGrafter"/>
</dbReference>
<dbReference type="Proteomes" id="UP000190857">
    <property type="component" value="Unassembled WGS sequence"/>
</dbReference>
<gene>
    <name evidence="19" type="ORF">SAMN06309945_1138</name>
</gene>
<evidence type="ECO:0000256" key="15">
    <source>
        <dbReference type="PROSITE-ProRule" id="PRU00560"/>
    </source>
</evidence>
<comment type="catalytic activity">
    <reaction evidence="12">
        <text>Couples ATP hydrolysis with the unwinding of duplex DNA by translocating in the 3'-5' direction.</text>
        <dbReference type="EC" id="5.6.2.4"/>
    </reaction>
</comment>
<feature type="domain" description="UvrD-like helicase C-terminal" evidence="18">
    <location>
        <begin position="364"/>
        <end position="664"/>
    </location>
</feature>
<dbReference type="PANTHER" id="PTHR11070:SF59">
    <property type="entry name" value="DNA 3'-5' HELICASE"/>
    <property type="match status" value="1"/>
</dbReference>
<keyword evidence="2" id="KW-0540">Nuclease</keyword>
<evidence type="ECO:0000256" key="6">
    <source>
        <dbReference type="ARBA" id="ARBA00022806"/>
    </source>
</evidence>
<reference evidence="19 20" key="1">
    <citation type="submission" date="2017-02" db="EMBL/GenBank/DDBJ databases">
        <authorList>
            <person name="Peterson S.W."/>
        </authorList>
    </citation>
    <scope>NUCLEOTIDE SEQUENCE [LARGE SCALE GENOMIC DNA]</scope>
    <source>
        <strain evidence="19 20">VKM Ac-2059</strain>
    </source>
</reference>
<dbReference type="Gene3D" id="1.10.486.10">
    <property type="entry name" value="PCRA, domain 4"/>
    <property type="match status" value="1"/>
</dbReference>
<dbReference type="GO" id="GO:0033202">
    <property type="term" value="C:DNA helicase complex"/>
    <property type="evidence" value="ECO:0007669"/>
    <property type="project" value="TreeGrafter"/>
</dbReference>
<dbReference type="STRING" id="123320.SAMN06309945_1138"/>
<evidence type="ECO:0000256" key="1">
    <source>
        <dbReference type="ARBA" id="ARBA00009922"/>
    </source>
</evidence>
<evidence type="ECO:0000256" key="8">
    <source>
        <dbReference type="ARBA" id="ARBA00022840"/>
    </source>
</evidence>
<dbReference type="InterPro" id="IPR027417">
    <property type="entry name" value="P-loop_NTPase"/>
</dbReference>
<evidence type="ECO:0000256" key="16">
    <source>
        <dbReference type="SAM" id="MobiDB-lite"/>
    </source>
</evidence>
<dbReference type="Pfam" id="PF00580">
    <property type="entry name" value="UvrD-helicase"/>
    <property type="match status" value="1"/>
</dbReference>
<sequence length="1087" mass="114710">MVAGERAGAVGGEPGIGATGEPQLGATGEPRLGATGEPQLGANGEPRLDASQRRVLELGLRDSAIVIGAPGSGKTTTLVQFAVDRVHRLGLDPSALLVLAPSRVAANRLRDRLALRVDRPTNGPLARTVTSVAFSIVQAQATLRDEPAPRLLTGAEQDSIISELLAGAAGIEGGPLWPDQIDAEVRALAGFRTELRELMMRVTEAGLRPGDLRTAGERYDRAEWVATADFMVDYETVIDRFPSPYLDSAELISEATRSIADGAPLGALELLLVDDVQEHGAATLEFLRALAGRGVTVVGFGDPDVAAATFRGSDPLALAEFGRRLGVEAQTITLDTVHRHGDEVRGLVTEISQRIGASGVVEHRKAAAVAETVDPAGRGDGSADADADADAGEGSSIRFVCENTPARLHRRIGRVLREQHLLYGVPWSKMAVVVRSGSLLAPIERSLALSDVPTRGSVGSRTVQDHHAAGHLLTAAAVAVGAEPLTEASAVDLLTGPLSGLDRMALRRLRLALRHEELAGGGAKQGTQLLYEALLTGVGFASVDSTPARRAHRFATTLAEATRLAIDGGSIEEVLWHLWDRSGLAGPWASAALGHGLAADEANRQLDGVMALFTAAKRFVERAPGAPASNFIVEARSATIREDSLTPTSAGEAVWLGTPNTVVGAEVDVVVVAGMQDGVWPNPRVRGTLLYPQEFTQRVAGLPVEELDARASVLSDELRLFELAVSRARSLVVLAAVDSEDEHPSPFLRFPSVPPVETGAAEHPLTLRGMVGHLRREVVAPAADAPADAAAALARLAAAGVPGASPDEWYGLGEPTTTEPLIDLSDAEARVRVSPSQMETFEKTPLAWFIDKMAAMPSGIAANVGTIVHGALENTADAREPSDVTPEKLWEHVDDRWSELTFEAPWIAERQRRAVDTLVNGLSEYLTDFLRSGATLVNAEGAFEVTIDQVTLSGKIDRVERTAEGEIVIVDLKTGRNAPSQPSVDQNAQLGGYQLAGRRGAIPGVEGTEVSAGGALLYVSKGVRGKSYRLLTQKPLTDEELAGFETRVLGAGHGMAAAVFPGVSDLDERDPKAGFVYRIHLVGAVSA</sequence>
<evidence type="ECO:0000256" key="3">
    <source>
        <dbReference type="ARBA" id="ARBA00022741"/>
    </source>
</evidence>
<dbReference type="InterPro" id="IPR014017">
    <property type="entry name" value="DNA_helicase_UvrD-like_C"/>
</dbReference>
<protein>
    <recommendedName>
        <fullName evidence="13">DNA 3'-5' helicase</fullName>
        <ecNumber evidence="13">5.6.2.4</ecNumber>
    </recommendedName>
</protein>
<keyword evidence="11" id="KW-0413">Isomerase</keyword>
<evidence type="ECO:0000313" key="19">
    <source>
        <dbReference type="EMBL" id="SKC45453.1"/>
    </source>
</evidence>
<dbReference type="SUPFAM" id="SSF52980">
    <property type="entry name" value="Restriction endonuclease-like"/>
    <property type="match status" value="1"/>
</dbReference>
<comment type="similarity">
    <text evidence="1">Belongs to the helicase family. UvrD subfamily.</text>
</comment>
<keyword evidence="3 15" id="KW-0547">Nucleotide-binding</keyword>
<evidence type="ECO:0000256" key="5">
    <source>
        <dbReference type="ARBA" id="ARBA00022801"/>
    </source>
</evidence>
<dbReference type="InterPro" id="IPR014016">
    <property type="entry name" value="UvrD-like_ATP-bd"/>
</dbReference>
<dbReference type="InterPro" id="IPR000212">
    <property type="entry name" value="DNA_helicase_UvrD/REP"/>
</dbReference>
<dbReference type="EMBL" id="FUZP01000001">
    <property type="protein sequence ID" value="SKC45453.1"/>
    <property type="molecule type" value="Genomic_DNA"/>
</dbReference>
<dbReference type="InterPro" id="IPR011604">
    <property type="entry name" value="PDDEXK-like_dom_sf"/>
</dbReference>
<keyword evidence="4" id="KW-0227">DNA damage</keyword>
<evidence type="ECO:0000259" key="18">
    <source>
        <dbReference type="PROSITE" id="PS51217"/>
    </source>
</evidence>
<evidence type="ECO:0000256" key="7">
    <source>
        <dbReference type="ARBA" id="ARBA00022839"/>
    </source>
</evidence>
<name>A0A1T5J2J8_9MICO</name>
<dbReference type="InterPro" id="IPR038726">
    <property type="entry name" value="PDDEXK_AddAB-type"/>
</dbReference>
<dbReference type="PANTHER" id="PTHR11070">
    <property type="entry name" value="UVRD / RECB / PCRA DNA HELICASE FAMILY MEMBER"/>
    <property type="match status" value="1"/>
</dbReference>
<evidence type="ECO:0000256" key="13">
    <source>
        <dbReference type="ARBA" id="ARBA00034808"/>
    </source>
</evidence>
<feature type="compositionally biased region" description="Gly residues" evidence="16">
    <location>
        <begin position="9"/>
        <end position="18"/>
    </location>
</feature>
<dbReference type="SUPFAM" id="SSF52540">
    <property type="entry name" value="P-loop containing nucleoside triphosphate hydrolases"/>
    <property type="match status" value="1"/>
</dbReference>
<evidence type="ECO:0000256" key="10">
    <source>
        <dbReference type="ARBA" id="ARBA00023204"/>
    </source>
</evidence>
<proteinExistence type="inferred from homology"/>
<evidence type="ECO:0000256" key="4">
    <source>
        <dbReference type="ARBA" id="ARBA00022763"/>
    </source>
</evidence>
<evidence type="ECO:0000256" key="9">
    <source>
        <dbReference type="ARBA" id="ARBA00023125"/>
    </source>
</evidence>
<feature type="binding site" evidence="15">
    <location>
        <begin position="68"/>
        <end position="75"/>
    </location>
    <ligand>
        <name>ATP</name>
        <dbReference type="ChEBI" id="CHEBI:30616"/>
    </ligand>
</feature>
<keyword evidence="7" id="KW-0269">Exonuclease</keyword>
<keyword evidence="9" id="KW-0238">DNA-binding</keyword>
<keyword evidence="5 15" id="KW-0378">Hydrolase</keyword>
<dbReference type="InterPro" id="IPR011335">
    <property type="entry name" value="Restrct_endonuc-II-like"/>
</dbReference>
<dbReference type="InterPro" id="IPR013986">
    <property type="entry name" value="DExx_box_DNA_helicase_dom_sf"/>
</dbReference>
<dbReference type="Gene3D" id="1.10.10.160">
    <property type="match status" value="1"/>
</dbReference>
<dbReference type="GO" id="GO:0003677">
    <property type="term" value="F:DNA binding"/>
    <property type="evidence" value="ECO:0007669"/>
    <property type="project" value="UniProtKB-KW"/>
</dbReference>
<feature type="domain" description="UvrD-like helicase ATP-binding" evidence="17">
    <location>
        <begin position="47"/>
        <end position="341"/>
    </location>
</feature>
<evidence type="ECO:0000256" key="14">
    <source>
        <dbReference type="ARBA" id="ARBA00048988"/>
    </source>
</evidence>
<evidence type="ECO:0000256" key="12">
    <source>
        <dbReference type="ARBA" id="ARBA00034617"/>
    </source>
</evidence>
<keyword evidence="10" id="KW-0234">DNA repair</keyword>
<evidence type="ECO:0000259" key="17">
    <source>
        <dbReference type="PROSITE" id="PS51198"/>
    </source>
</evidence>
<keyword evidence="20" id="KW-1185">Reference proteome</keyword>
<dbReference type="Gene3D" id="3.90.320.10">
    <property type="match status" value="1"/>
</dbReference>
<keyword evidence="8 15" id="KW-0067">ATP-binding</keyword>
<dbReference type="AlphaFoldDB" id="A0A1T5J2J8"/>
<evidence type="ECO:0000256" key="2">
    <source>
        <dbReference type="ARBA" id="ARBA00022722"/>
    </source>
</evidence>
<dbReference type="Gene3D" id="3.40.50.300">
    <property type="entry name" value="P-loop containing nucleotide triphosphate hydrolases"/>
    <property type="match status" value="2"/>
</dbReference>
<evidence type="ECO:0000313" key="20">
    <source>
        <dbReference type="Proteomes" id="UP000190857"/>
    </source>
</evidence>
<dbReference type="PROSITE" id="PS51198">
    <property type="entry name" value="UVRD_HELICASE_ATP_BIND"/>
    <property type="match status" value="1"/>
</dbReference>
<accession>A0A1T5J2J8</accession>
<feature type="region of interest" description="Disordered" evidence="16">
    <location>
        <begin position="1"/>
        <end position="47"/>
    </location>
</feature>